<evidence type="ECO:0000256" key="1">
    <source>
        <dbReference type="SAM" id="MobiDB-lite"/>
    </source>
</evidence>
<proteinExistence type="predicted"/>
<comment type="caution">
    <text evidence="2">The sequence shown here is derived from an EMBL/GenBank/DDBJ whole genome shotgun (WGS) entry which is preliminary data.</text>
</comment>
<protein>
    <submittedName>
        <fullName evidence="2">Uncharacterized protein</fullName>
    </submittedName>
</protein>
<gene>
    <name evidence="2" type="ORF">GWI33_017521</name>
</gene>
<sequence length="91" mass="10374">MRVSRTKNAGLSEPHQLRRRQQQPASYIYLEMVQRDPVQRWVPFSVCRSIGGLIGNDLWVRSARLGAGKGGGGDTKHRISLTHPRGYRRFT</sequence>
<dbReference type="EMBL" id="JAACXV010014224">
    <property type="protein sequence ID" value="KAF7269471.1"/>
    <property type="molecule type" value="Genomic_DNA"/>
</dbReference>
<evidence type="ECO:0000313" key="3">
    <source>
        <dbReference type="Proteomes" id="UP000625711"/>
    </source>
</evidence>
<keyword evidence="3" id="KW-1185">Reference proteome</keyword>
<dbReference type="AlphaFoldDB" id="A0A834M2D4"/>
<organism evidence="2 3">
    <name type="scientific">Rhynchophorus ferrugineus</name>
    <name type="common">Red palm weevil</name>
    <name type="synonym">Curculio ferrugineus</name>
    <dbReference type="NCBI Taxonomy" id="354439"/>
    <lineage>
        <taxon>Eukaryota</taxon>
        <taxon>Metazoa</taxon>
        <taxon>Ecdysozoa</taxon>
        <taxon>Arthropoda</taxon>
        <taxon>Hexapoda</taxon>
        <taxon>Insecta</taxon>
        <taxon>Pterygota</taxon>
        <taxon>Neoptera</taxon>
        <taxon>Endopterygota</taxon>
        <taxon>Coleoptera</taxon>
        <taxon>Polyphaga</taxon>
        <taxon>Cucujiformia</taxon>
        <taxon>Curculionidae</taxon>
        <taxon>Dryophthorinae</taxon>
        <taxon>Rhynchophorus</taxon>
    </lineage>
</organism>
<reference evidence="2" key="1">
    <citation type="submission" date="2020-08" db="EMBL/GenBank/DDBJ databases">
        <title>Genome sequencing and assembly of the red palm weevil Rhynchophorus ferrugineus.</title>
        <authorList>
            <person name="Dias G.B."/>
            <person name="Bergman C.M."/>
            <person name="Manee M."/>
        </authorList>
    </citation>
    <scope>NUCLEOTIDE SEQUENCE</scope>
    <source>
        <strain evidence="2">AA-2017</strain>
        <tissue evidence="2">Whole larva</tissue>
    </source>
</reference>
<dbReference type="Proteomes" id="UP000625711">
    <property type="component" value="Unassembled WGS sequence"/>
</dbReference>
<feature type="region of interest" description="Disordered" evidence="1">
    <location>
        <begin position="1"/>
        <end position="21"/>
    </location>
</feature>
<accession>A0A834M2D4</accession>
<feature type="region of interest" description="Disordered" evidence="1">
    <location>
        <begin position="66"/>
        <end position="91"/>
    </location>
</feature>
<evidence type="ECO:0000313" key="2">
    <source>
        <dbReference type="EMBL" id="KAF7269471.1"/>
    </source>
</evidence>
<name>A0A834M2D4_RHYFE</name>